<evidence type="ECO:0000313" key="2">
    <source>
        <dbReference type="Proteomes" id="UP000199520"/>
    </source>
</evidence>
<dbReference type="AlphaFoldDB" id="A0A1I4N1U7"/>
<evidence type="ECO:0000313" key="1">
    <source>
        <dbReference type="EMBL" id="SFM09552.1"/>
    </source>
</evidence>
<dbReference type="EMBL" id="FOTS01000040">
    <property type="protein sequence ID" value="SFM09552.1"/>
    <property type="molecule type" value="Genomic_DNA"/>
</dbReference>
<sequence>MKIIVANQAEKDLITRLFNAMHEFGILEYIHKETTKDTSPRDGTVNDDDFIIWSNEADILREEICYPRIEIDKNESDIKVEGELVTGTCRFCGITTRGIGEDSEGCTYEEYVDYQSQESQNNWRCTECESRICECCGEKLTDNDDETECADCLTSKAEVKP</sequence>
<keyword evidence="2" id="KW-1185">Reference proteome</keyword>
<protein>
    <submittedName>
        <fullName evidence="1">Uncharacterized protein</fullName>
    </submittedName>
</protein>
<organism evidence="1 2">
    <name type="scientific">Pelosinus propionicus DSM 13327</name>
    <dbReference type="NCBI Taxonomy" id="1123291"/>
    <lineage>
        <taxon>Bacteria</taxon>
        <taxon>Bacillati</taxon>
        <taxon>Bacillota</taxon>
        <taxon>Negativicutes</taxon>
        <taxon>Selenomonadales</taxon>
        <taxon>Sporomusaceae</taxon>
        <taxon>Pelosinus</taxon>
    </lineage>
</organism>
<dbReference type="STRING" id="1123291.SAMN04490355_104048"/>
<name>A0A1I4N1U7_9FIRM</name>
<dbReference type="RefSeq" id="WP_090940864.1">
    <property type="nucleotide sequence ID" value="NZ_FOTS01000040.1"/>
</dbReference>
<dbReference type="Proteomes" id="UP000199520">
    <property type="component" value="Unassembled WGS sequence"/>
</dbReference>
<gene>
    <name evidence="1" type="ORF">SAMN04490355_104048</name>
</gene>
<dbReference type="OrthoDB" id="9967072at2"/>
<accession>A0A1I4N1U7</accession>
<proteinExistence type="predicted"/>
<reference evidence="2" key="1">
    <citation type="submission" date="2016-10" db="EMBL/GenBank/DDBJ databases">
        <authorList>
            <person name="Varghese N."/>
            <person name="Submissions S."/>
        </authorList>
    </citation>
    <scope>NUCLEOTIDE SEQUENCE [LARGE SCALE GENOMIC DNA]</scope>
    <source>
        <strain evidence="2">DSM 13327</strain>
    </source>
</reference>